<name>A1DGC1_NEOFI</name>
<dbReference type="Gene3D" id="1.25.40.20">
    <property type="entry name" value="Ankyrin repeat-containing domain"/>
    <property type="match status" value="1"/>
</dbReference>
<dbReference type="InterPro" id="IPR002110">
    <property type="entry name" value="Ankyrin_rpt"/>
</dbReference>
<dbReference type="SUPFAM" id="SSF49899">
    <property type="entry name" value="Concanavalin A-like lectins/glucanases"/>
    <property type="match status" value="1"/>
</dbReference>
<dbReference type="PROSITE" id="PS50297">
    <property type="entry name" value="ANK_REP_REGION"/>
    <property type="match status" value="1"/>
</dbReference>
<dbReference type="PROSITE" id="PS50188">
    <property type="entry name" value="B302_SPRY"/>
    <property type="match status" value="1"/>
</dbReference>
<dbReference type="InterPro" id="IPR043136">
    <property type="entry name" value="B30.2/SPRY_sf"/>
</dbReference>
<dbReference type="Gene3D" id="2.60.120.920">
    <property type="match status" value="1"/>
</dbReference>
<dbReference type="VEuPathDB" id="FungiDB:NFIA_083800"/>
<keyword evidence="2 3" id="KW-0040">ANK repeat</keyword>
<dbReference type="eggNOG" id="KOG4177">
    <property type="taxonomic scope" value="Eukaryota"/>
</dbReference>
<dbReference type="InterPro" id="IPR001870">
    <property type="entry name" value="B30.2/SPRY"/>
</dbReference>
<evidence type="ECO:0000313" key="5">
    <source>
        <dbReference type="EMBL" id="EAW18428.1"/>
    </source>
</evidence>
<dbReference type="STRING" id="331117.A1DGC1"/>
<accession>A1DGC1</accession>
<dbReference type="Pfam" id="PF12796">
    <property type="entry name" value="Ank_2"/>
    <property type="match status" value="1"/>
</dbReference>
<dbReference type="RefSeq" id="XP_001260325.1">
    <property type="nucleotide sequence ID" value="XM_001260324.1"/>
</dbReference>
<dbReference type="PANTHER" id="PTHR24201">
    <property type="entry name" value="ANK_REP_REGION DOMAIN-CONTAINING PROTEIN"/>
    <property type="match status" value="1"/>
</dbReference>
<dbReference type="InterPro" id="IPR003877">
    <property type="entry name" value="SPRY_dom"/>
</dbReference>
<dbReference type="InterPro" id="IPR013320">
    <property type="entry name" value="ConA-like_dom_sf"/>
</dbReference>
<keyword evidence="6" id="KW-1185">Reference proteome</keyword>
<evidence type="ECO:0000256" key="1">
    <source>
        <dbReference type="ARBA" id="ARBA00022737"/>
    </source>
</evidence>
<dbReference type="SMART" id="SM00248">
    <property type="entry name" value="ANK"/>
    <property type="match status" value="2"/>
</dbReference>
<gene>
    <name evidence="5" type="ORF">NFIA_083800</name>
</gene>
<dbReference type="Pfam" id="PF00622">
    <property type="entry name" value="SPRY"/>
    <property type="match status" value="1"/>
</dbReference>
<evidence type="ECO:0000256" key="2">
    <source>
        <dbReference type="ARBA" id="ARBA00023043"/>
    </source>
</evidence>
<dbReference type="HOGENOM" id="CLU_1215083_0_0_1"/>
<dbReference type="KEGG" id="nfi:NFIA_083800"/>
<dbReference type="InterPro" id="IPR036770">
    <property type="entry name" value="Ankyrin_rpt-contain_sf"/>
</dbReference>
<dbReference type="SUPFAM" id="SSF48403">
    <property type="entry name" value="Ankyrin repeat"/>
    <property type="match status" value="1"/>
</dbReference>
<dbReference type="Proteomes" id="UP000006702">
    <property type="component" value="Unassembled WGS sequence"/>
</dbReference>
<feature type="repeat" description="ANK" evidence="3">
    <location>
        <begin position="33"/>
        <end position="65"/>
    </location>
</feature>
<dbReference type="AlphaFoldDB" id="A1DGC1"/>
<sequence>MSYDLQTASWKGNIEDVEHLLADGANAASANRCGWIPLHAASWNGDIQVVRLLLAKGAHPTGKSNIGWTPLDAAFAIGRVDTVRLLFPHDPDAAADFTPTSFSDIRKSGVLELDSEKLEFNSAIALGVCRENSALERMPGWEGTSWGYHGDDGKKFHSASQGQPYAEKFGDGDRIGCRLEMSSGNLEFLKNGRSLGASLRDSCSAFAWWLMIVQELHLRVSMALYSRW</sequence>
<dbReference type="PROSITE" id="PS50088">
    <property type="entry name" value="ANK_REPEAT"/>
    <property type="match status" value="1"/>
</dbReference>
<dbReference type="OrthoDB" id="20872at2759"/>
<keyword evidence="1" id="KW-0677">Repeat</keyword>
<evidence type="ECO:0000256" key="3">
    <source>
        <dbReference type="PROSITE-ProRule" id="PRU00023"/>
    </source>
</evidence>
<evidence type="ECO:0000259" key="4">
    <source>
        <dbReference type="PROSITE" id="PS50188"/>
    </source>
</evidence>
<reference evidence="6" key="1">
    <citation type="journal article" date="2008" name="PLoS Genet.">
        <title>Genomic islands in the pathogenic filamentous fungus Aspergillus fumigatus.</title>
        <authorList>
            <person name="Fedorova N.D."/>
            <person name="Khaldi N."/>
            <person name="Joardar V.S."/>
            <person name="Maiti R."/>
            <person name="Amedeo P."/>
            <person name="Anderson M.J."/>
            <person name="Crabtree J."/>
            <person name="Silva J.C."/>
            <person name="Badger J.H."/>
            <person name="Albarraq A."/>
            <person name="Angiuoli S."/>
            <person name="Bussey H."/>
            <person name="Bowyer P."/>
            <person name="Cotty P.J."/>
            <person name="Dyer P.S."/>
            <person name="Egan A."/>
            <person name="Galens K."/>
            <person name="Fraser-Liggett C.M."/>
            <person name="Haas B.J."/>
            <person name="Inman J.M."/>
            <person name="Kent R."/>
            <person name="Lemieux S."/>
            <person name="Malavazi I."/>
            <person name="Orvis J."/>
            <person name="Roemer T."/>
            <person name="Ronning C.M."/>
            <person name="Sundaram J.P."/>
            <person name="Sutton G."/>
            <person name="Turner G."/>
            <person name="Venter J.C."/>
            <person name="White O.R."/>
            <person name="Whitty B.R."/>
            <person name="Youngman P."/>
            <person name="Wolfe K.H."/>
            <person name="Goldman G.H."/>
            <person name="Wortman J.R."/>
            <person name="Jiang B."/>
            <person name="Denning D.W."/>
            <person name="Nierman W.C."/>
        </authorList>
    </citation>
    <scope>NUCLEOTIDE SEQUENCE [LARGE SCALE GENOMIC DNA]</scope>
    <source>
        <strain evidence="6">ATCC 1020 / DSM 3700 / CBS 544.65 / FGSC A1164 / JCM 1740 / NRRL 181 / WB 181</strain>
    </source>
</reference>
<protein>
    <submittedName>
        <fullName evidence="5">SPRY domain protein</fullName>
    </submittedName>
</protein>
<dbReference type="eggNOG" id="KOG1477">
    <property type="taxonomic scope" value="Eukaryota"/>
</dbReference>
<dbReference type="GeneID" id="4586883"/>
<proteinExistence type="predicted"/>
<feature type="domain" description="B30.2/SPRY" evidence="4">
    <location>
        <begin position="44"/>
        <end position="228"/>
    </location>
</feature>
<dbReference type="PANTHER" id="PTHR24201:SF15">
    <property type="entry name" value="ANKYRIN REPEAT DOMAIN-CONTAINING PROTEIN 66"/>
    <property type="match status" value="1"/>
</dbReference>
<organism evidence="5 6">
    <name type="scientific">Neosartorya fischeri (strain ATCC 1020 / DSM 3700 / CBS 544.65 / FGSC A1164 / JCM 1740 / NRRL 181 / WB 181)</name>
    <name type="common">Aspergillus fischerianus</name>
    <dbReference type="NCBI Taxonomy" id="331117"/>
    <lineage>
        <taxon>Eukaryota</taxon>
        <taxon>Fungi</taxon>
        <taxon>Dikarya</taxon>
        <taxon>Ascomycota</taxon>
        <taxon>Pezizomycotina</taxon>
        <taxon>Eurotiomycetes</taxon>
        <taxon>Eurotiomycetidae</taxon>
        <taxon>Eurotiales</taxon>
        <taxon>Aspergillaceae</taxon>
        <taxon>Aspergillus</taxon>
        <taxon>Aspergillus subgen. Fumigati</taxon>
    </lineage>
</organism>
<dbReference type="InterPro" id="IPR050776">
    <property type="entry name" value="Ank_Repeat/CDKN_Inhibitor"/>
</dbReference>
<dbReference type="SMART" id="SM00449">
    <property type="entry name" value="SPRY"/>
    <property type="match status" value="1"/>
</dbReference>
<dbReference type="EMBL" id="DS027696">
    <property type="protein sequence ID" value="EAW18428.1"/>
    <property type="molecule type" value="Genomic_DNA"/>
</dbReference>
<evidence type="ECO:0000313" key="6">
    <source>
        <dbReference type="Proteomes" id="UP000006702"/>
    </source>
</evidence>